<keyword evidence="1" id="KW-0597">Phosphoprotein</keyword>
<dbReference type="GeneID" id="103607405"/>
<dbReference type="SMART" id="SM00454">
    <property type="entry name" value="SAM"/>
    <property type="match status" value="1"/>
</dbReference>
<organism evidence="4 5">
    <name type="scientific">Galeopterus variegatus</name>
    <name type="common">Malayan flying lemur</name>
    <name type="synonym">Cynocephalus variegatus</name>
    <dbReference type="NCBI Taxonomy" id="482537"/>
    <lineage>
        <taxon>Eukaryota</taxon>
        <taxon>Metazoa</taxon>
        <taxon>Chordata</taxon>
        <taxon>Craniata</taxon>
        <taxon>Vertebrata</taxon>
        <taxon>Euteleostomi</taxon>
        <taxon>Mammalia</taxon>
        <taxon>Eutheria</taxon>
        <taxon>Euarchontoglires</taxon>
        <taxon>Dermoptera</taxon>
        <taxon>Cynocephalidae</taxon>
        <taxon>Galeopterus</taxon>
    </lineage>
</organism>
<evidence type="ECO:0000313" key="4">
    <source>
        <dbReference type="Proteomes" id="UP000694923"/>
    </source>
</evidence>
<proteinExistence type="predicted"/>
<dbReference type="Pfam" id="PF00536">
    <property type="entry name" value="SAM_1"/>
    <property type="match status" value="1"/>
</dbReference>
<keyword evidence="4" id="KW-1185">Reference proteome</keyword>
<dbReference type="PANTHER" id="PTHR12844">
    <property type="entry name" value="CONNECTOR ENCHANCER OF KINASE SUPPRESSOR OF RAS"/>
    <property type="match status" value="1"/>
</dbReference>
<dbReference type="RefSeq" id="XP_008590133.1">
    <property type="nucleotide sequence ID" value="XM_008591911.1"/>
</dbReference>
<dbReference type="InterPro" id="IPR013761">
    <property type="entry name" value="SAM/pointed_sf"/>
</dbReference>
<dbReference type="PROSITE" id="PS50105">
    <property type="entry name" value="SAM_DOMAIN"/>
    <property type="match status" value="1"/>
</dbReference>
<dbReference type="Pfam" id="PF10534">
    <property type="entry name" value="CRIC_ras_sig"/>
    <property type="match status" value="1"/>
</dbReference>
<name>A0ABM0SB92_GALVR</name>
<feature type="non-terminal residue" evidence="5">
    <location>
        <position position="207"/>
    </location>
</feature>
<dbReference type="Proteomes" id="UP000694923">
    <property type="component" value="Unplaced"/>
</dbReference>
<dbReference type="InterPro" id="IPR051566">
    <property type="entry name" value="CNKSR"/>
</dbReference>
<dbReference type="PROSITE" id="PS51290">
    <property type="entry name" value="CRIC"/>
    <property type="match status" value="1"/>
</dbReference>
<feature type="domain" description="SAM" evidence="2">
    <location>
        <begin position="74"/>
        <end position="139"/>
    </location>
</feature>
<reference evidence="5" key="1">
    <citation type="submission" date="2025-08" db="UniProtKB">
        <authorList>
            <consortium name="RefSeq"/>
        </authorList>
    </citation>
    <scope>IDENTIFICATION</scope>
</reference>
<dbReference type="InterPro" id="IPR049628">
    <property type="entry name" value="CNK1-3_SAM"/>
</dbReference>
<evidence type="ECO:0000259" key="2">
    <source>
        <dbReference type="PROSITE" id="PS50105"/>
    </source>
</evidence>
<dbReference type="PANTHER" id="PTHR12844:SF17">
    <property type="entry name" value="CONNECTOR ENHANCER OF KINASE SUPPRESSOR OF RAS 3"/>
    <property type="match status" value="1"/>
</dbReference>
<accession>A0ABM0SB92</accession>
<gene>
    <name evidence="5" type="primary">LOC103607405</name>
</gene>
<dbReference type="CDD" id="cd09511">
    <property type="entry name" value="SAM_CNK1_2_3-suppressor"/>
    <property type="match status" value="1"/>
</dbReference>
<dbReference type="InterPro" id="IPR001660">
    <property type="entry name" value="SAM"/>
</dbReference>
<sequence>MDIKGEEVTRGAGWSPQFYCLGPRSLDADAPARRGRAAGRALPERGTGAQAAALPPTLAQRGAKLPTMEPVTKWSPKQVVDWTRGLDDCLQQYVHKFEREKINGEQLLQISHQDLEELGVTRIGHQELVLEAVDLLCALNYGLETDNMKNLILKLRASSHNLHNYISSRRKSPAYDGNSSRKPPNEFLTSVVELIGAAKALLAWLDR</sequence>
<protein>
    <submittedName>
        <fullName evidence="5">Connector enhancer of kinase suppressor of ras 3-like</fullName>
    </submittedName>
</protein>
<dbReference type="Gene3D" id="1.10.150.50">
    <property type="entry name" value="Transcription Factor, Ets-1"/>
    <property type="match status" value="1"/>
</dbReference>
<evidence type="ECO:0000256" key="1">
    <source>
        <dbReference type="ARBA" id="ARBA00022553"/>
    </source>
</evidence>
<dbReference type="InterPro" id="IPR017874">
    <property type="entry name" value="CRIC_domain"/>
</dbReference>
<feature type="domain" description="CRIC" evidence="3">
    <location>
        <begin position="147"/>
        <end position="207"/>
    </location>
</feature>
<evidence type="ECO:0000259" key="3">
    <source>
        <dbReference type="PROSITE" id="PS51290"/>
    </source>
</evidence>
<evidence type="ECO:0000313" key="5">
    <source>
        <dbReference type="RefSeq" id="XP_008590133.1"/>
    </source>
</evidence>
<dbReference type="SUPFAM" id="SSF47769">
    <property type="entry name" value="SAM/Pointed domain"/>
    <property type="match status" value="1"/>
</dbReference>